<keyword evidence="5 7" id="KW-1133">Transmembrane helix</keyword>
<keyword evidence="2 7" id="KW-0813">Transport</keyword>
<feature type="transmembrane region" description="Helical" evidence="7">
    <location>
        <begin position="260"/>
        <end position="283"/>
    </location>
</feature>
<dbReference type="CDD" id="cd06261">
    <property type="entry name" value="TM_PBP2"/>
    <property type="match status" value="1"/>
</dbReference>
<dbReference type="GO" id="GO:0055085">
    <property type="term" value="P:transmembrane transport"/>
    <property type="evidence" value="ECO:0007669"/>
    <property type="project" value="InterPro"/>
</dbReference>
<evidence type="ECO:0000256" key="8">
    <source>
        <dbReference type="SAM" id="MobiDB-lite"/>
    </source>
</evidence>
<organism evidence="10 11">
    <name type="scientific">Streptomyces luteolifulvus</name>
    <dbReference type="NCBI Taxonomy" id="2615112"/>
    <lineage>
        <taxon>Bacteria</taxon>
        <taxon>Bacillati</taxon>
        <taxon>Actinomycetota</taxon>
        <taxon>Actinomycetes</taxon>
        <taxon>Kitasatosporales</taxon>
        <taxon>Streptomycetaceae</taxon>
        <taxon>Streptomyces</taxon>
    </lineage>
</organism>
<reference evidence="10 11" key="1">
    <citation type="submission" date="2019-09" db="EMBL/GenBank/DDBJ databases">
        <title>Screening of Novel Bioactive Compounds from Soil-Associated.</title>
        <authorList>
            <person name="Zhao S."/>
        </authorList>
    </citation>
    <scope>NUCLEOTIDE SEQUENCE [LARGE SCALE GENOMIC DNA]</scope>
    <source>
        <strain evidence="10 11">HIT-DPA4</strain>
    </source>
</reference>
<evidence type="ECO:0000256" key="2">
    <source>
        <dbReference type="ARBA" id="ARBA00022448"/>
    </source>
</evidence>
<evidence type="ECO:0000256" key="3">
    <source>
        <dbReference type="ARBA" id="ARBA00022475"/>
    </source>
</evidence>
<dbReference type="PANTHER" id="PTHR30151:SF0">
    <property type="entry name" value="ABC TRANSPORTER PERMEASE PROTEIN MJ0413-RELATED"/>
    <property type="match status" value="1"/>
</dbReference>
<keyword evidence="4 7" id="KW-0812">Transmembrane</keyword>
<evidence type="ECO:0000256" key="1">
    <source>
        <dbReference type="ARBA" id="ARBA00004651"/>
    </source>
</evidence>
<evidence type="ECO:0000256" key="6">
    <source>
        <dbReference type="ARBA" id="ARBA00023136"/>
    </source>
</evidence>
<evidence type="ECO:0000313" key="10">
    <source>
        <dbReference type="EMBL" id="KAB1139637.1"/>
    </source>
</evidence>
<proteinExistence type="inferred from homology"/>
<dbReference type="EMBL" id="VZRB01000056">
    <property type="protein sequence ID" value="KAB1139637.1"/>
    <property type="molecule type" value="Genomic_DNA"/>
</dbReference>
<feature type="transmembrane region" description="Helical" evidence="7">
    <location>
        <begin position="141"/>
        <end position="160"/>
    </location>
</feature>
<evidence type="ECO:0000313" key="11">
    <source>
        <dbReference type="Proteomes" id="UP000442707"/>
    </source>
</evidence>
<feature type="transmembrane region" description="Helical" evidence="7">
    <location>
        <begin position="43"/>
        <end position="63"/>
    </location>
</feature>
<feature type="transmembrane region" description="Helical" evidence="7">
    <location>
        <begin position="166"/>
        <end position="185"/>
    </location>
</feature>
<dbReference type="InterPro" id="IPR000515">
    <property type="entry name" value="MetI-like"/>
</dbReference>
<feature type="domain" description="ABC transmembrane type-1" evidence="9">
    <location>
        <begin position="100"/>
        <end position="280"/>
    </location>
</feature>
<dbReference type="Proteomes" id="UP000442707">
    <property type="component" value="Unassembled WGS sequence"/>
</dbReference>
<dbReference type="GO" id="GO:0005886">
    <property type="term" value="C:plasma membrane"/>
    <property type="evidence" value="ECO:0007669"/>
    <property type="project" value="UniProtKB-SubCell"/>
</dbReference>
<accession>A0A6H9UQ65</accession>
<evidence type="ECO:0000256" key="4">
    <source>
        <dbReference type="ARBA" id="ARBA00022692"/>
    </source>
</evidence>
<protein>
    <submittedName>
        <fullName evidence="10">ABC transporter permease subunit</fullName>
    </submittedName>
</protein>
<dbReference type="PANTHER" id="PTHR30151">
    <property type="entry name" value="ALKANE SULFONATE ABC TRANSPORTER-RELATED, MEMBRANE SUBUNIT"/>
    <property type="match status" value="1"/>
</dbReference>
<evidence type="ECO:0000256" key="7">
    <source>
        <dbReference type="RuleBase" id="RU363032"/>
    </source>
</evidence>
<dbReference type="AlphaFoldDB" id="A0A6H9UQ65"/>
<dbReference type="Pfam" id="PF00528">
    <property type="entry name" value="BPD_transp_1"/>
    <property type="match status" value="1"/>
</dbReference>
<gene>
    <name evidence="10" type="ORF">F7R91_39065</name>
</gene>
<sequence length="299" mass="31185">MLRPRAGRSGPRSFKGKERCRMRSTSPLPTVPPAERHRGRRTWFMLIHVGKGLAGILGLVLLYEGARATGILPRDTIPGAHSIATTAVRELLDGSLTTAAGDTLQAWVLGLAAACAVGVPVGMALGASSWADSLAKVTVEFLRPVPAVALVPVAVVSFGLDIIMQVFLVGFACLWPVLIGTRHGVRAIDPLMIDSARMLGLTRRAVLTRVSLPATLPAIATGVRLAASLGVIVAVAAEIVTGSPGLGQYLTQAQQAGDDAAAFASVLMSGLLGLAVNILFVAAEVRVAGWQQHSTEGRR</sequence>
<keyword evidence="6 7" id="KW-0472">Membrane</keyword>
<evidence type="ECO:0000259" key="9">
    <source>
        <dbReference type="PROSITE" id="PS50928"/>
    </source>
</evidence>
<dbReference type="SUPFAM" id="SSF161098">
    <property type="entry name" value="MetI-like"/>
    <property type="match status" value="1"/>
</dbReference>
<feature type="transmembrane region" description="Helical" evidence="7">
    <location>
        <begin position="106"/>
        <end position="129"/>
    </location>
</feature>
<keyword evidence="3" id="KW-1003">Cell membrane</keyword>
<keyword evidence="11" id="KW-1185">Reference proteome</keyword>
<dbReference type="PROSITE" id="PS50928">
    <property type="entry name" value="ABC_TM1"/>
    <property type="match status" value="1"/>
</dbReference>
<comment type="subcellular location">
    <subcellularLocation>
        <location evidence="1 7">Cell membrane</location>
        <topology evidence="1 7">Multi-pass membrane protein</topology>
    </subcellularLocation>
</comment>
<dbReference type="Gene3D" id="1.10.3720.10">
    <property type="entry name" value="MetI-like"/>
    <property type="match status" value="1"/>
</dbReference>
<feature type="region of interest" description="Disordered" evidence="8">
    <location>
        <begin position="1"/>
        <end position="34"/>
    </location>
</feature>
<comment type="caution">
    <text evidence="10">The sequence shown here is derived from an EMBL/GenBank/DDBJ whole genome shotgun (WGS) entry which is preliminary data.</text>
</comment>
<dbReference type="InterPro" id="IPR035906">
    <property type="entry name" value="MetI-like_sf"/>
</dbReference>
<evidence type="ECO:0000256" key="5">
    <source>
        <dbReference type="ARBA" id="ARBA00022989"/>
    </source>
</evidence>
<name>A0A6H9UQ65_9ACTN</name>
<comment type="similarity">
    <text evidence="7">Belongs to the binding-protein-dependent transport system permease family.</text>
</comment>